<name>A0A1J8RDR5_9AGAM</name>
<keyword evidence="2" id="KW-1185">Reference proteome</keyword>
<dbReference type="Proteomes" id="UP000183567">
    <property type="component" value="Unassembled WGS sequence"/>
</dbReference>
<accession>A0A1J8RDR5</accession>
<gene>
    <name evidence="1" type="ORF">AZE42_09752</name>
</gene>
<proteinExistence type="predicted"/>
<reference evidence="1 2" key="1">
    <citation type="submission" date="2016-03" db="EMBL/GenBank/DDBJ databases">
        <title>Comparative genomics of the ectomycorrhizal sister species Rhizopogon vinicolor and Rhizopogon vesiculosus (Basidiomycota: Boletales) reveals a divergence of the mating type B locus.</title>
        <authorList>
            <person name="Mujic A.B."/>
            <person name="Kuo A."/>
            <person name="Tritt A."/>
            <person name="Lipzen A."/>
            <person name="Chen C."/>
            <person name="Johnson J."/>
            <person name="Sharma A."/>
            <person name="Barry K."/>
            <person name="Grigoriev I.V."/>
            <person name="Spatafora J.W."/>
        </authorList>
    </citation>
    <scope>NUCLEOTIDE SEQUENCE [LARGE SCALE GENOMIC DNA]</scope>
    <source>
        <strain evidence="1 2">AM-OR11-056</strain>
    </source>
</reference>
<organism evidence="1 2">
    <name type="scientific">Rhizopogon vesiculosus</name>
    <dbReference type="NCBI Taxonomy" id="180088"/>
    <lineage>
        <taxon>Eukaryota</taxon>
        <taxon>Fungi</taxon>
        <taxon>Dikarya</taxon>
        <taxon>Basidiomycota</taxon>
        <taxon>Agaricomycotina</taxon>
        <taxon>Agaricomycetes</taxon>
        <taxon>Agaricomycetidae</taxon>
        <taxon>Boletales</taxon>
        <taxon>Suillineae</taxon>
        <taxon>Rhizopogonaceae</taxon>
        <taxon>Rhizopogon</taxon>
    </lineage>
</organism>
<protein>
    <submittedName>
        <fullName evidence="1">Uncharacterized protein</fullName>
    </submittedName>
</protein>
<comment type="caution">
    <text evidence="1">The sequence shown here is derived from an EMBL/GenBank/DDBJ whole genome shotgun (WGS) entry which is preliminary data.</text>
</comment>
<dbReference type="EMBL" id="LVVM01000811">
    <property type="protein sequence ID" value="OJA19890.1"/>
    <property type="molecule type" value="Genomic_DNA"/>
</dbReference>
<evidence type="ECO:0000313" key="2">
    <source>
        <dbReference type="Proteomes" id="UP000183567"/>
    </source>
</evidence>
<sequence>MLTFDEESDIKRWSS</sequence>
<evidence type="ECO:0000313" key="1">
    <source>
        <dbReference type="EMBL" id="OJA19890.1"/>
    </source>
</evidence>